<dbReference type="PRINTS" id="PR00503">
    <property type="entry name" value="BROMODOMAIN"/>
</dbReference>
<dbReference type="PANTHER" id="PTHR11679">
    <property type="entry name" value="VESICLE PROTEIN SORTING-ASSOCIATED"/>
    <property type="match status" value="1"/>
</dbReference>
<dbReference type="SMART" id="SM00297">
    <property type="entry name" value="BROMO"/>
    <property type="match status" value="1"/>
</dbReference>
<dbReference type="InterPro" id="IPR037377">
    <property type="entry name" value="GTE_bromo"/>
</dbReference>
<evidence type="ECO:0000256" key="3">
    <source>
        <dbReference type="ARBA" id="ARBA00023117"/>
    </source>
</evidence>
<dbReference type="Gene3D" id="1.25.40.60">
    <property type="match status" value="1"/>
</dbReference>
<name>A0A1Y5IJF7_OSTTA</name>
<keyword evidence="4" id="KW-0804">Transcription</keyword>
<dbReference type="PROSITE" id="PS50014">
    <property type="entry name" value="BROMODOMAIN_2"/>
    <property type="match status" value="1"/>
</dbReference>
<keyword evidence="2" id="KW-0805">Transcription regulation</keyword>
<evidence type="ECO:0000256" key="7">
    <source>
        <dbReference type="SAM" id="MobiDB-lite"/>
    </source>
</evidence>
<evidence type="ECO:0000313" key="9">
    <source>
        <dbReference type="EMBL" id="OUS48274.1"/>
    </source>
</evidence>
<dbReference type="SUPFAM" id="SSF47370">
    <property type="entry name" value="Bromodomain"/>
    <property type="match status" value="1"/>
</dbReference>
<comment type="similarity">
    <text evidence="1">Belongs to the STXBP/unc-18/SEC1 family.</text>
</comment>
<dbReference type="InterPro" id="IPR036427">
    <property type="entry name" value="Bromodomain-like_sf"/>
</dbReference>
<sequence length="1086" mass="119380">MMMPVPLTVDPFAGLMTGLLVQPPSRPSSRGPATQSKRAMAEERAQKMELRKRLTELDHLLNTLTVRAYALTEQRDELSLISQRANAALSEIDSKRKATSVSRGISAMRQKLGCKPDTQVGFDTLRYRALLEVVHKQCLTSVRQLIAHKWGFPFAAPVDPDALDLPTYREIIKEPMDLGTVKNLIENGGKYVKAEEVDADVRLTFANAMKFNAEGTDVHAMAKELLVEWETRWATIQQRIADVEACCVIERKAAEAKNEAASRRADVVSKEKECSKASEAIDLVNIQLGEVQNQVLALMRPLERDDRLNLASELRGLPEGLRVGAREIIAANTTGWKPAAHLEDVDAHNDLTIHLLARYTKTMNRNRLAINAGWCGVGAPKHLLARFKEEPMDASGDTAMANFMIGHPIDEVTSEVGLRSIDAMPDELDFDPVAFDDLLGDVSYVMPLALRPLQRQAVHEMLSLVKNSNSTKSAFAYLNDPDAEAEEANTYKVLILDAFTHDVIAPLVTLKELRDHGVTLHMRLSKDREEIPDTPAVYFVRPTIENVRMIARDFERGLYDVYHLNFSNALAESALEELATSAAKAGADEKVACVREQYLGYVSLEDDLFDLCLDDGYRLLHDPRANERDVERMIASVATGLYSACVTLGQVPVIRSQRGGAAEMIAKELDSRLREALSQKDNPFEGGFRIGLGGSYVQRPLLCLFDRNFDLTAMLQHAWTYQPLVHDVLNMKLNRVDVDVDGPTAAVNGAKPKSYTLEESDPFWAENAEAQFPKVAEEVESELAKYKEAIKRVNAQAAMADDEDDALGNSTAKLADAVQSLPELQEKKRVIDKHTNIATALLGNIKQRGLDEYYAIEEDLLVGKVDKPAVMSLLQATGRGSASDKVRLAIVYTLSATESMSPQDAEEVAGALRASGADTAGLTYIKRMMSLNARLKNMSGGAESDAHRRTDSNQGNILEWADKLYGQSINTITKGVRNLLSGERVLPVAFAFEALMANQPGPETSEYAHLDPKAPLGKPVVPRAGDPAFHEGICFVVGGGNYLEYQSLAELKTRERASVRSVIYGSTGMCTGEAFLSTLAALGAAS</sequence>
<protein>
    <submittedName>
        <fullName evidence="9">Vesicle trafficking protein Sly1</fullName>
    </submittedName>
</protein>
<dbReference type="SUPFAM" id="SSF56815">
    <property type="entry name" value="Sec1/munc18-like (SM) proteins"/>
    <property type="match status" value="1"/>
</dbReference>
<evidence type="ECO:0000259" key="8">
    <source>
        <dbReference type="PROSITE" id="PS50014"/>
    </source>
</evidence>
<accession>A0A1Y5IJF7</accession>
<evidence type="ECO:0000256" key="1">
    <source>
        <dbReference type="ARBA" id="ARBA00009884"/>
    </source>
</evidence>
<dbReference type="Gene3D" id="3.40.50.1910">
    <property type="match status" value="1"/>
</dbReference>
<dbReference type="Gene3D" id="1.20.920.10">
    <property type="entry name" value="Bromodomain-like"/>
    <property type="match status" value="1"/>
</dbReference>
<evidence type="ECO:0000256" key="2">
    <source>
        <dbReference type="ARBA" id="ARBA00023015"/>
    </source>
</evidence>
<dbReference type="eggNOG" id="KOG1301">
    <property type="taxonomic scope" value="Eukaryota"/>
</dbReference>
<dbReference type="InterPro" id="IPR001619">
    <property type="entry name" value="Sec1-like"/>
</dbReference>
<evidence type="ECO:0000256" key="5">
    <source>
        <dbReference type="PROSITE-ProRule" id="PRU00035"/>
    </source>
</evidence>
<dbReference type="CDD" id="cd05506">
    <property type="entry name" value="Bromo_plant1"/>
    <property type="match status" value="1"/>
</dbReference>
<dbReference type="Gene3D" id="3.90.830.10">
    <property type="entry name" value="Syntaxin Binding Protein 1, Chain A, domain 2"/>
    <property type="match status" value="1"/>
</dbReference>
<dbReference type="InterPro" id="IPR043127">
    <property type="entry name" value="Sec-1-like_dom3a"/>
</dbReference>
<dbReference type="EMBL" id="KZ155774">
    <property type="protein sequence ID" value="OUS48274.1"/>
    <property type="molecule type" value="Genomic_DNA"/>
</dbReference>
<dbReference type="InterPro" id="IPR036045">
    <property type="entry name" value="Sec1-like_sf"/>
</dbReference>
<dbReference type="InterPro" id="IPR027482">
    <property type="entry name" value="Sec1-like_dom2"/>
</dbReference>
<dbReference type="InterPro" id="IPR043154">
    <property type="entry name" value="Sec-1-like_dom1"/>
</dbReference>
<keyword evidence="3 5" id="KW-0103">Bromodomain</keyword>
<dbReference type="Pfam" id="PF00995">
    <property type="entry name" value="Sec1"/>
    <property type="match status" value="1"/>
</dbReference>
<gene>
    <name evidence="9" type="ORF">BE221DRAFT_171847</name>
</gene>
<evidence type="ECO:0000256" key="4">
    <source>
        <dbReference type="ARBA" id="ARBA00023163"/>
    </source>
</evidence>
<dbReference type="InterPro" id="IPR001487">
    <property type="entry name" value="Bromodomain"/>
</dbReference>
<feature type="region of interest" description="Disordered" evidence="7">
    <location>
        <begin position="21"/>
        <end position="46"/>
    </location>
</feature>
<reference evidence="9" key="1">
    <citation type="submission" date="2017-04" db="EMBL/GenBank/DDBJ databases">
        <title>Population genomics of picophytoplankton unveils novel chromosome hypervariability.</title>
        <authorList>
            <consortium name="DOE Joint Genome Institute"/>
            <person name="Blanc-Mathieu R."/>
            <person name="Krasovec M."/>
            <person name="Hebrard M."/>
            <person name="Yau S."/>
            <person name="Desgranges E."/>
            <person name="Martin J."/>
            <person name="Schackwitz W."/>
            <person name="Kuo A."/>
            <person name="Salin G."/>
            <person name="Donnadieu C."/>
            <person name="Desdevises Y."/>
            <person name="Sanchez-Ferandin S."/>
            <person name="Moreau H."/>
            <person name="Rivals E."/>
            <person name="Grigoriev I.V."/>
            <person name="Grimsley N."/>
            <person name="Eyre-Walker A."/>
            <person name="Piganeau G."/>
        </authorList>
    </citation>
    <scope>NUCLEOTIDE SEQUENCE [LARGE SCALE GENOMIC DNA]</scope>
    <source>
        <strain evidence="9">RCC 1115</strain>
    </source>
</reference>
<dbReference type="Pfam" id="PF00439">
    <property type="entry name" value="Bromodomain"/>
    <property type="match status" value="1"/>
</dbReference>
<feature type="coiled-coil region" evidence="6">
    <location>
        <begin position="776"/>
        <end position="803"/>
    </location>
</feature>
<dbReference type="Gene3D" id="3.40.50.2060">
    <property type="match status" value="1"/>
</dbReference>
<keyword evidence="6" id="KW-0175">Coiled coil</keyword>
<feature type="compositionally biased region" description="Polar residues" evidence="7">
    <location>
        <begin position="27"/>
        <end position="37"/>
    </location>
</feature>
<dbReference type="Proteomes" id="UP000195557">
    <property type="component" value="Unassembled WGS sequence"/>
</dbReference>
<organism evidence="9">
    <name type="scientific">Ostreococcus tauri</name>
    <name type="common">Marine green alga</name>
    <dbReference type="NCBI Taxonomy" id="70448"/>
    <lineage>
        <taxon>Eukaryota</taxon>
        <taxon>Viridiplantae</taxon>
        <taxon>Chlorophyta</taxon>
        <taxon>Mamiellophyceae</taxon>
        <taxon>Mamiellales</taxon>
        <taxon>Bathycoccaceae</taxon>
        <taxon>Ostreococcus</taxon>
    </lineage>
</organism>
<feature type="domain" description="Bromo" evidence="8">
    <location>
        <begin position="146"/>
        <end position="219"/>
    </location>
</feature>
<proteinExistence type="inferred from homology"/>
<dbReference type="GO" id="GO:0016192">
    <property type="term" value="P:vesicle-mediated transport"/>
    <property type="evidence" value="ECO:0007669"/>
    <property type="project" value="InterPro"/>
</dbReference>
<dbReference type="AlphaFoldDB" id="A0A1Y5IJF7"/>
<evidence type="ECO:0000256" key="6">
    <source>
        <dbReference type="SAM" id="Coils"/>
    </source>
</evidence>